<protein>
    <submittedName>
        <fullName evidence="1">Uncharacterized protein</fullName>
    </submittedName>
</protein>
<proteinExistence type="predicted"/>
<organism evidence="1 2">
    <name type="scientific">Acetobacter aceti</name>
    <dbReference type="NCBI Taxonomy" id="435"/>
    <lineage>
        <taxon>Bacteria</taxon>
        <taxon>Pseudomonadati</taxon>
        <taxon>Pseudomonadota</taxon>
        <taxon>Alphaproteobacteria</taxon>
        <taxon>Acetobacterales</taxon>
        <taxon>Acetobacteraceae</taxon>
        <taxon>Acetobacter</taxon>
        <taxon>Acetobacter subgen. Acetobacter</taxon>
    </lineage>
</organism>
<dbReference type="RefSeq" id="WP_099347073.1">
    <property type="nucleotide sequence ID" value="NZ_AP023326.1"/>
</dbReference>
<evidence type="ECO:0000313" key="1">
    <source>
        <dbReference type="EMBL" id="BCI67666.1"/>
    </source>
</evidence>
<sequence length="215" mass="23605">MEAARIEHIDTPEGRILWREMLGVLPGLRAVLNFVTSREVASPSGRLLWYQKELFERWFFRIPSPHTGCMIHSGDSWTGRHQATFFRFPEASDIVLASYNGNKGFPLGALFLAKPSPGTISGVAFGSRTLSLLIEDAASAFQAFSTPVWKEMPALSSATAIAGFPQSDDAKTQLLAQEMAALKVWRAPVALSFQHVPGDRPCLSDNRAGHVSFCL</sequence>
<dbReference type="EMBL" id="AP023326">
    <property type="protein sequence ID" value="BCI67666.1"/>
    <property type="molecule type" value="Genomic_DNA"/>
</dbReference>
<evidence type="ECO:0000313" key="2">
    <source>
        <dbReference type="Proteomes" id="UP000515220"/>
    </source>
</evidence>
<dbReference type="Proteomes" id="UP000515220">
    <property type="component" value="Chromosome"/>
</dbReference>
<gene>
    <name evidence="1" type="ORF">AAJCM20276_22900</name>
</gene>
<accession>A0A6S6PLH5</accession>
<name>A0A6S6PLH5_ACEAC</name>
<reference evidence="1 2" key="1">
    <citation type="submission" date="2020-07" db="EMBL/GenBank/DDBJ databases">
        <title>Complete Genome Sequence of an acetic acid bacterium, Acetobacter aceti JCM20276.</title>
        <authorList>
            <person name="Hirose Y."/>
            <person name="Mihara H."/>
        </authorList>
    </citation>
    <scope>NUCLEOTIDE SEQUENCE [LARGE SCALE GENOMIC DNA]</scope>
    <source>
        <strain evidence="1 2">JCM20276</strain>
    </source>
</reference>
<dbReference type="AlphaFoldDB" id="A0A6S6PLH5"/>